<dbReference type="InterPro" id="IPR011990">
    <property type="entry name" value="TPR-like_helical_dom_sf"/>
</dbReference>
<comment type="caution">
    <text evidence="4">The sequence shown here is derived from an EMBL/GenBank/DDBJ whole genome shotgun (WGS) entry which is preliminary data.</text>
</comment>
<feature type="repeat" description="TPR" evidence="1">
    <location>
        <begin position="2"/>
        <end position="35"/>
    </location>
</feature>
<organism evidence="4 5">
    <name type="scientific">Rotaria sordida</name>
    <dbReference type="NCBI Taxonomy" id="392033"/>
    <lineage>
        <taxon>Eukaryota</taxon>
        <taxon>Metazoa</taxon>
        <taxon>Spiralia</taxon>
        <taxon>Gnathifera</taxon>
        <taxon>Rotifera</taxon>
        <taxon>Eurotatoria</taxon>
        <taxon>Bdelloidea</taxon>
        <taxon>Philodinida</taxon>
        <taxon>Philodinidae</taxon>
        <taxon>Rotaria</taxon>
    </lineage>
</organism>
<protein>
    <submittedName>
        <fullName evidence="4">Uncharacterized protein</fullName>
    </submittedName>
</protein>
<feature type="compositionally biased region" description="Polar residues" evidence="2">
    <location>
        <begin position="115"/>
        <end position="124"/>
    </location>
</feature>
<dbReference type="EMBL" id="CAJNOL010003040">
    <property type="protein sequence ID" value="CAF1543316.1"/>
    <property type="molecule type" value="Genomic_DNA"/>
</dbReference>
<evidence type="ECO:0000256" key="1">
    <source>
        <dbReference type="PROSITE-ProRule" id="PRU00339"/>
    </source>
</evidence>
<evidence type="ECO:0000256" key="2">
    <source>
        <dbReference type="SAM" id="MobiDB-lite"/>
    </source>
</evidence>
<dbReference type="Proteomes" id="UP000663854">
    <property type="component" value="Unassembled WGS sequence"/>
</dbReference>
<evidence type="ECO:0000313" key="3">
    <source>
        <dbReference type="EMBL" id="CAF1263513.1"/>
    </source>
</evidence>
<reference evidence="4" key="1">
    <citation type="submission" date="2021-02" db="EMBL/GenBank/DDBJ databases">
        <authorList>
            <person name="Nowell W R."/>
        </authorList>
    </citation>
    <scope>NUCLEOTIDE SEQUENCE</scope>
</reference>
<proteinExistence type="predicted"/>
<feature type="compositionally biased region" description="Basic and acidic residues" evidence="2">
    <location>
        <begin position="194"/>
        <end position="204"/>
    </location>
</feature>
<accession>A0A815WHI7</accession>
<dbReference type="EMBL" id="CAJNOH010001964">
    <property type="protein sequence ID" value="CAF1263513.1"/>
    <property type="molecule type" value="Genomic_DNA"/>
</dbReference>
<name>A0A815WHI7_9BILA</name>
<keyword evidence="5" id="KW-1185">Reference proteome</keyword>
<evidence type="ECO:0000313" key="5">
    <source>
        <dbReference type="Proteomes" id="UP000663870"/>
    </source>
</evidence>
<dbReference type="InterPro" id="IPR019734">
    <property type="entry name" value="TPR_rpt"/>
</dbReference>
<dbReference type="PROSITE" id="PS50005">
    <property type="entry name" value="TPR"/>
    <property type="match status" value="1"/>
</dbReference>
<sequence>MATLHNNLGLLYYRRGDYGDAREHLMTATQLIDDSHRNWQIQTIFEIACHLAIIIFNDGYFTLGDLFNNICGYRGHYTDQAMIHFDNTRLHTESKENNRKRRKEAGRDVQKNVDNDQTNSNNASGDDDYKTIDSDEEADDDYNETNPGDQATFEDNDTTTEGNECSTDDHDSTSSSDNSSTDNDDKTILSPDTATKKDVEKNDETSDDEYGYYNPKDRRRWKEEE</sequence>
<evidence type="ECO:0000313" key="4">
    <source>
        <dbReference type="EMBL" id="CAF1543316.1"/>
    </source>
</evidence>
<dbReference type="AlphaFoldDB" id="A0A815WHI7"/>
<gene>
    <name evidence="4" type="ORF">JXQ802_LOCUS43106</name>
    <name evidence="3" type="ORF">PYM288_LOCUS28003</name>
</gene>
<dbReference type="Gene3D" id="1.25.40.10">
    <property type="entry name" value="Tetratricopeptide repeat domain"/>
    <property type="match status" value="1"/>
</dbReference>
<keyword evidence="1" id="KW-0802">TPR repeat</keyword>
<feature type="region of interest" description="Disordered" evidence="2">
    <location>
        <begin position="92"/>
        <end position="225"/>
    </location>
</feature>
<feature type="compositionally biased region" description="Basic and acidic residues" evidence="2">
    <location>
        <begin position="105"/>
        <end position="114"/>
    </location>
</feature>
<dbReference type="Proteomes" id="UP000663870">
    <property type="component" value="Unassembled WGS sequence"/>
</dbReference>
<feature type="compositionally biased region" description="Acidic residues" evidence="2">
    <location>
        <begin position="134"/>
        <end position="143"/>
    </location>
</feature>